<evidence type="ECO:0000313" key="6">
    <source>
        <dbReference type="Proteomes" id="UP000548726"/>
    </source>
</evidence>
<dbReference type="Pfam" id="PF02626">
    <property type="entry name" value="CT_A_B"/>
    <property type="match status" value="1"/>
</dbReference>
<dbReference type="GO" id="GO:0016787">
    <property type="term" value="F:hydrolase activity"/>
    <property type="evidence" value="ECO:0007669"/>
    <property type="project" value="UniProtKB-KW"/>
</dbReference>
<comment type="caution">
    <text evidence="5">The sequence shown here is derived from an EMBL/GenBank/DDBJ whole genome shotgun (WGS) entry which is preliminary data.</text>
</comment>
<dbReference type="InterPro" id="IPR029000">
    <property type="entry name" value="Cyclophilin-like_dom_sf"/>
</dbReference>
<sequence>MIEILTSTALNTVQDFGRPQAMSLGVSWGGAMDRSALALGNILLGNPADAAGIEVAFFPFRIRFLEERSFSITGAQCHASLDNLSLPANWAITAKAGQILTCGALEKGCRVYICVEGGLDVPIVFGARATDLKAALGGYHGRGLQRNDHIPCGPRTLSLPAGGYGLTCPPPLPERGSVTVHALAAAEYHDFTPESRARFFSQPWRITSQANRAGYRLEGDPLRRASDRELFSHGIMPGTVQIPPSGQPIIQLADANTMGGYPKIATVIESDLRLLAQAPIGASVFFHEIDIDAAVQRQRDTVRQFQDNTMKFSELRGSLIPWKQKK</sequence>
<keyword evidence="6" id="KW-1185">Reference proteome</keyword>
<dbReference type="OrthoDB" id="9768696at2"/>
<dbReference type="NCBIfam" id="TIGR00724">
    <property type="entry name" value="urea_amlyse_rel"/>
    <property type="match status" value="1"/>
</dbReference>
<dbReference type="PANTHER" id="PTHR43309">
    <property type="entry name" value="5-OXOPROLINASE SUBUNIT C"/>
    <property type="match status" value="1"/>
</dbReference>
<evidence type="ECO:0000313" key="5">
    <source>
        <dbReference type="EMBL" id="GFE94570.1"/>
    </source>
</evidence>
<dbReference type="InterPro" id="IPR052708">
    <property type="entry name" value="PxpC"/>
</dbReference>
<dbReference type="SUPFAM" id="SSF50891">
    <property type="entry name" value="Cyclophilin-like"/>
    <property type="match status" value="1"/>
</dbReference>
<accession>A0A6V8IAG6</accession>
<protein>
    <recommendedName>
        <fullName evidence="4">Carboxyltransferase domain-containing protein</fullName>
    </recommendedName>
</protein>
<proteinExistence type="predicted"/>
<dbReference type="EMBL" id="BLJP01000014">
    <property type="protein sequence ID" value="GFE94570.1"/>
    <property type="molecule type" value="Genomic_DNA"/>
</dbReference>
<keyword evidence="1" id="KW-0547">Nucleotide-binding</keyword>
<name>A0A6V8IAG6_9PROT</name>
<organism evidence="5 6">
    <name type="scientific">Acetobacter persici</name>
    <dbReference type="NCBI Taxonomy" id="1076596"/>
    <lineage>
        <taxon>Bacteria</taxon>
        <taxon>Pseudomonadati</taxon>
        <taxon>Pseudomonadota</taxon>
        <taxon>Alphaproteobacteria</taxon>
        <taxon>Acetobacterales</taxon>
        <taxon>Acetobacteraceae</taxon>
        <taxon>Acetobacter</taxon>
    </lineage>
</organism>
<keyword evidence="2" id="KW-0378">Hydrolase</keyword>
<evidence type="ECO:0000256" key="2">
    <source>
        <dbReference type="ARBA" id="ARBA00022801"/>
    </source>
</evidence>
<dbReference type="Gene3D" id="2.40.100.10">
    <property type="entry name" value="Cyclophilin-like"/>
    <property type="match status" value="1"/>
</dbReference>
<feature type="domain" description="Carboxyltransferase" evidence="4">
    <location>
        <begin position="23"/>
        <end position="305"/>
    </location>
</feature>
<dbReference type="AlphaFoldDB" id="A0A6V8IAG6"/>
<dbReference type="RefSeq" id="WP_086656355.1">
    <property type="nucleotide sequence ID" value="NZ_BLJP01000014.1"/>
</dbReference>
<dbReference type="PANTHER" id="PTHR43309:SF3">
    <property type="entry name" value="5-OXOPROLINASE SUBUNIT C"/>
    <property type="match status" value="1"/>
</dbReference>
<dbReference type="InterPro" id="IPR003778">
    <property type="entry name" value="CT_A_B"/>
</dbReference>
<dbReference type="SMART" id="SM00797">
    <property type="entry name" value="AHS2"/>
    <property type="match status" value="1"/>
</dbReference>
<evidence type="ECO:0000259" key="4">
    <source>
        <dbReference type="SMART" id="SM00797"/>
    </source>
</evidence>
<dbReference type="Proteomes" id="UP000548726">
    <property type="component" value="Unassembled WGS sequence"/>
</dbReference>
<evidence type="ECO:0000256" key="3">
    <source>
        <dbReference type="ARBA" id="ARBA00022840"/>
    </source>
</evidence>
<keyword evidence="3" id="KW-0067">ATP-binding</keyword>
<reference evidence="5 6" key="1">
    <citation type="journal article" date="2020" name="Cell Rep.">
        <title>Local necrotic cells trigger systemic immune activation via gut microbiome dysbiosis in Drosophila.</title>
        <authorList>
            <person name="Kosakamoto H."/>
            <person name="Yamauchi T."/>
            <person name="Akuzawa-Tokita Y."/>
            <person name="Nishimura K."/>
            <person name="Soga T."/>
            <person name="Murakami T."/>
            <person name="Mori H."/>
            <person name="Yamamoto K."/>
            <person name="Miyazaki R."/>
            <person name="Koto A."/>
            <person name="Miura M."/>
            <person name="Obata F."/>
        </authorList>
    </citation>
    <scope>NUCLEOTIDE SEQUENCE [LARGE SCALE GENOMIC DNA]</scope>
    <source>
        <strain evidence="5 6">Ai</strain>
    </source>
</reference>
<dbReference type="GO" id="GO:0005524">
    <property type="term" value="F:ATP binding"/>
    <property type="evidence" value="ECO:0007669"/>
    <property type="project" value="UniProtKB-KW"/>
</dbReference>
<evidence type="ECO:0000256" key="1">
    <source>
        <dbReference type="ARBA" id="ARBA00022741"/>
    </source>
</evidence>
<gene>
    <name evidence="5" type="ORF">DmAi_26290</name>
</gene>